<feature type="non-terminal residue" evidence="5">
    <location>
        <position position="1"/>
    </location>
</feature>
<protein>
    <recommendedName>
        <fullName evidence="4">50S ribosomal protein L35</fullName>
    </recommendedName>
</protein>
<evidence type="ECO:0000256" key="3">
    <source>
        <dbReference type="ARBA" id="ARBA00023274"/>
    </source>
</evidence>
<comment type="caution">
    <text evidence="5">The sequence shown here is derived from an EMBL/GenBank/DDBJ whole genome shotgun (WGS) entry which is preliminary data.</text>
</comment>
<evidence type="ECO:0000313" key="6">
    <source>
        <dbReference type="Proteomes" id="UP000187455"/>
    </source>
</evidence>
<dbReference type="STRING" id="133383.A0A1R0H8L7"/>
<gene>
    <name evidence="5" type="ORF">AYI68_g333</name>
</gene>
<dbReference type="PANTHER" id="PTHR33343">
    <property type="entry name" value="54S RIBOSOMAL PROTEIN BL35M"/>
    <property type="match status" value="1"/>
</dbReference>
<evidence type="ECO:0000313" key="5">
    <source>
        <dbReference type="EMBL" id="OLY85463.1"/>
    </source>
</evidence>
<dbReference type="FunFam" id="4.10.410.60:FF:000001">
    <property type="entry name" value="50S ribosomal protein L35"/>
    <property type="match status" value="1"/>
</dbReference>
<organism evidence="5 6">
    <name type="scientific">Smittium mucronatum</name>
    <dbReference type="NCBI Taxonomy" id="133383"/>
    <lineage>
        <taxon>Eukaryota</taxon>
        <taxon>Fungi</taxon>
        <taxon>Fungi incertae sedis</taxon>
        <taxon>Zoopagomycota</taxon>
        <taxon>Kickxellomycotina</taxon>
        <taxon>Harpellomycetes</taxon>
        <taxon>Harpellales</taxon>
        <taxon>Legeriomycetaceae</taxon>
        <taxon>Smittium</taxon>
    </lineage>
</organism>
<dbReference type="NCBIfam" id="TIGR00001">
    <property type="entry name" value="rpmI_bact"/>
    <property type="match status" value="1"/>
</dbReference>
<dbReference type="Proteomes" id="UP000187455">
    <property type="component" value="Unassembled WGS sequence"/>
</dbReference>
<keyword evidence="3 4" id="KW-0687">Ribonucleoprotein</keyword>
<dbReference type="Pfam" id="PF01632">
    <property type="entry name" value="Ribosomal_L35p"/>
    <property type="match status" value="1"/>
</dbReference>
<dbReference type="InterPro" id="IPR021137">
    <property type="entry name" value="Ribosomal_bL35-like"/>
</dbReference>
<dbReference type="OrthoDB" id="162638at2759"/>
<dbReference type="GO" id="GO:0003735">
    <property type="term" value="F:structural constituent of ribosome"/>
    <property type="evidence" value="ECO:0007669"/>
    <property type="project" value="InterPro"/>
</dbReference>
<dbReference type="AlphaFoldDB" id="A0A1R0H8L7"/>
<dbReference type="PANTHER" id="PTHR33343:SF1">
    <property type="entry name" value="LARGE RIBOSOMAL SUBUNIT PROTEIN BL35M"/>
    <property type="match status" value="1"/>
</dbReference>
<sequence>AAASLVAAVAPFKTPLLANYATIFSRQMSKLKTHTGAAKRWKRVASGLFKRKPAGKQHLNSKMRSSRRRELGKTVLSNHVQTRALNRLLPY</sequence>
<dbReference type="HAMAP" id="MF_00514">
    <property type="entry name" value="Ribosomal_bL35"/>
    <property type="match status" value="1"/>
</dbReference>
<evidence type="ECO:0000256" key="2">
    <source>
        <dbReference type="ARBA" id="ARBA00022980"/>
    </source>
</evidence>
<name>A0A1R0H8L7_9FUNG</name>
<accession>A0A1R0H8L7</accession>
<dbReference type="InterPro" id="IPR037229">
    <property type="entry name" value="Ribosomal_bL35_sf"/>
</dbReference>
<dbReference type="PRINTS" id="PR00064">
    <property type="entry name" value="RIBOSOMALL35"/>
</dbReference>
<evidence type="ECO:0000256" key="1">
    <source>
        <dbReference type="ARBA" id="ARBA00006598"/>
    </source>
</evidence>
<proteinExistence type="inferred from homology"/>
<keyword evidence="2 4" id="KW-0689">Ribosomal protein</keyword>
<dbReference type="GO" id="GO:0006412">
    <property type="term" value="P:translation"/>
    <property type="evidence" value="ECO:0007669"/>
    <property type="project" value="InterPro"/>
</dbReference>
<dbReference type="EMBL" id="LSSL01000100">
    <property type="protein sequence ID" value="OLY85463.1"/>
    <property type="molecule type" value="Genomic_DNA"/>
</dbReference>
<evidence type="ECO:0000256" key="4">
    <source>
        <dbReference type="RuleBase" id="RU000568"/>
    </source>
</evidence>
<dbReference type="SUPFAM" id="SSF143034">
    <property type="entry name" value="L35p-like"/>
    <property type="match status" value="1"/>
</dbReference>
<comment type="similarity">
    <text evidence="1 4">Belongs to the bacterial ribosomal protein bL35 family.</text>
</comment>
<dbReference type="Gene3D" id="4.10.410.60">
    <property type="match status" value="1"/>
</dbReference>
<dbReference type="InterPro" id="IPR001706">
    <property type="entry name" value="Ribosomal_bL35"/>
</dbReference>
<reference evidence="5 6" key="1">
    <citation type="journal article" date="2016" name="Mol. Biol. Evol.">
        <title>Genome-Wide Survey of Gut Fungi (Harpellales) Reveals the First Horizontally Transferred Ubiquitin Gene from a Mosquito Host.</title>
        <authorList>
            <person name="Wang Y."/>
            <person name="White M.M."/>
            <person name="Kvist S."/>
            <person name="Moncalvo J.M."/>
        </authorList>
    </citation>
    <scope>NUCLEOTIDE SEQUENCE [LARGE SCALE GENOMIC DNA]</scope>
    <source>
        <strain evidence="5 6">ALG-7-W6</strain>
    </source>
</reference>
<keyword evidence="6" id="KW-1185">Reference proteome</keyword>
<dbReference type="GO" id="GO:0015934">
    <property type="term" value="C:large ribosomal subunit"/>
    <property type="evidence" value="ECO:0007669"/>
    <property type="project" value="TreeGrafter"/>
</dbReference>